<keyword evidence="1" id="KW-0732">Signal</keyword>
<evidence type="ECO:0000313" key="3">
    <source>
        <dbReference type="Proteomes" id="UP000831607"/>
    </source>
</evidence>
<sequence>MKHRKFLSLAGAPGIWASVLGVFALMPSAQATESVARVTTPMTVLAMIKTENDVLAQWQAARNKVAARKRPKSTLLSIYGVLPQLRATVLIDGREVVFEQGRKQPLFPQTNALRLRLIKPPCVSFTRRARLETVCLSRVGS</sequence>
<evidence type="ECO:0000256" key="1">
    <source>
        <dbReference type="SAM" id="SignalP"/>
    </source>
</evidence>
<accession>A0ABY4ALS8</accession>
<proteinExistence type="predicted"/>
<gene>
    <name evidence="2" type="ORF">DHf2319_04930</name>
</gene>
<name>A0ABY4ALS8_9BURK</name>
<dbReference type="RefSeq" id="WP_243479704.1">
    <property type="nucleotide sequence ID" value="NZ_CP063982.1"/>
</dbReference>
<dbReference type="Proteomes" id="UP000831607">
    <property type="component" value="Chromosome"/>
</dbReference>
<keyword evidence="3" id="KW-1185">Reference proteome</keyword>
<protein>
    <submittedName>
        <fullName evidence="2">Uncharacterized protein</fullName>
    </submittedName>
</protein>
<feature type="signal peptide" evidence="1">
    <location>
        <begin position="1"/>
        <end position="31"/>
    </location>
</feature>
<dbReference type="EMBL" id="CP063982">
    <property type="protein sequence ID" value="UOD51238.1"/>
    <property type="molecule type" value="Genomic_DNA"/>
</dbReference>
<feature type="chain" id="PRO_5046288645" evidence="1">
    <location>
        <begin position="32"/>
        <end position="141"/>
    </location>
</feature>
<evidence type="ECO:0000313" key="2">
    <source>
        <dbReference type="EMBL" id="UOD51238.1"/>
    </source>
</evidence>
<reference evidence="2 3" key="1">
    <citation type="submission" date="2020-11" db="EMBL/GenBank/DDBJ databases">
        <title>Algicoccus daihaiensis sp.nov., isolated from Daihai Lake in Inner Mongolia.</title>
        <authorList>
            <person name="Kai J."/>
        </authorList>
    </citation>
    <scope>NUCLEOTIDE SEQUENCE [LARGE SCALE GENOMIC DNA]</scope>
    <source>
        <strain evidence="3">f23</strain>
    </source>
</reference>
<organism evidence="2 3">
    <name type="scientific">Orrella daihaiensis</name>
    <dbReference type="NCBI Taxonomy" id="2782176"/>
    <lineage>
        <taxon>Bacteria</taxon>
        <taxon>Pseudomonadati</taxon>
        <taxon>Pseudomonadota</taxon>
        <taxon>Betaproteobacteria</taxon>
        <taxon>Burkholderiales</taxon>
        <taxon>Alcaligenaceae</taxon>
        <taxon>Orrella</taxon>
    </lineage>
</organism>